<organism evidence="2 3">
    <name type="scientific">Sphaeroforma arctica JP610</name>
    <dbReference type="NCBI Taxonomy" id="667725"/>
    <lineage>
        <taxon>Eukaryota</taxon>
        <taxon>Ichthyosporea</taxon>
        <taxon>Ichthyophonida</taxon>
        <taxon>Sphaeroforma</taxon>
    </lineage>
</organism>
<name>A0A0L0FE69_9EUKA</name>
<accession>A0A0L0FE69</accession>
<feature type="compositionally biased region" description="Polar residues" evidence="1">
    <location>
        <begin position="43"/>
        <end position="52"/>
    </location>
</feature>
<keyword evidence="3" id="KW-1185">Reference proteome</keyword>
<protein>
    <submittedName>
        <fullName evidence="2">Uncharacterized protein</fullName>
    </submittedName>
</protein>
<evidence type="ECO:0000313" key="3">
    <source>
        <dbReference type="Proteomes" id="UP000054560"/>
    </source>
</evidence>
<feature type="compositionally biased region" description="Polar residues" evidence="1">
    <location>
        <begin position="72"/>
        <end position="82"/>
    </location>
</feature>
<sequence>AGNKITDPPRGQPMPPVCTVEAVQAEDLPETFNGELAADANRTPINSDTHTAAPSGEHTQRESPSETAELFTASTVLLQQPMRQPVAEPSPPISRAVTPTQPQPSTPRAIPNEHHSHAPEHTHAPHHAHMQVSQTGSSGDGPSADRDTLSGGTTDAPAPAPAPERDALGHMSSAPVDSRGGAQGQGQPEDKRVLTETQSQDTAIGLHREHSIASNALLAHIPNVGVYSRSDSAMEDQ</sequence>
<dbReference type="EMBL" id="KQ244481">
    <property type="protein sequence ID" value="KNC74363.1"/>
    <property type="molecule type" value="Genomic_DNA"/>
</dbReference>
<reference evidence="2 3" key="1">
    <citation type="submission" date="2011-02" db="EMBL/GenBank/DDBJ databases">
        <title>The Genome Sequence of Sphaeroforma arctica JP610.</title>
        <authorList>
            <consortium name="The Broad Institute Genome Sequencing Platform"/>
            <person name="Russ C."/>
            <person name="Cuomo C."/>
            <person name="Young S.K."/>
            <person name="Zeng Q."/>
            <person name="Gargeya S."/>
            <person name="Alvarado L."/>
            <person name="Berlin A."/>
            <person name="Chapman S.B."/>
            <person name="Chen Z."/>
            <person name="Freedman E."/>
            <person name="Gellesch M."/>
            <person name="Goldberg J."/>
            <person name="Griggs A."/>
            <person name="Gujja S."/>
            <person name="Heilman E."/>
            <person name="Heiman D."/>
            <person name="Howarth C."/>
            <person name="Mehta T."/>
            <person name="Neiman D."/>
            <person name="Pearson M."/>
            <person name="Roberts A."/>
            <person name="Saif S."/>
            <person name="Shea T."/>
            <person name="Shenoy N."/>
            <person name="Sisk P."/>
            <person name="Stolte C."/>
            <person name="Sykes S."/>
            <person name="White J."/>
            <person name="Yandava C."/>
            <person name="Burger G."/>
            <person name="Gray M.W."/>
            <person name="Holland P.W.H."/>
            <person name="King N."/>
            <person name="Lang F.B.F."/>
            <person name="Roger A.J."/>
            <person name="Ruiz-Trillo I."/>
            <person name="Haas B."/>
            <person name="Nusbaum C."/>
            <person name="Birren B."/>
        </authorList>
    </citation>
    <scope>NUCLEOTIDE SEQUENCE [LARGE SCALE GENOMIC DNA]</scope>
    <source>
        <strain evidence="2 3">JP610</strain>
    </source>
</reference>
<evidence type="ECO:0000256" key="1">
    <source>
        <dbReference type="SAM" id="MobiDB-lite"/>
    </source>
</evidence>
<dbReference type="RefSeq" id="XP_014148265.1">
    <property type="nucleotide sequence ID" value="XM_014292790.1"/>
</dbReference>
<evidence type="ECO:0000313" key="2">
    <source>
        <dbReference type="EMBL" id="KNC74363.1"/>
    </source>
</evidence>
<proteinExistence type="predicted"/>
<dbReference type="AlphaFoldDB" id="A0A0L0FE69"/>
<feature type="non-terminal residue" evidence="2">
    <location>
        <position position="237"/>
    </location>
</feature>
<feature type="compositionally biased region" description="Basic and acidic residues" evidence="1">
    <location>
        <begin position="111"/>
        <end position="123"/>
    </location>
</feature>
<feature type="region of interest" description="Disordered" evidence="1">
    <location>
        <begin position="26"/>
        <end position="207"/>
    </location>
</feature>
<dbReference type="GeneID" id="25913591"/>
<gene>
    <name evidence="2" type="ORF">SARC_13087</name>
</gene>
<dbReference type="Proteomes" id="UP000054560">
    <property type="component" value="Unassembled WGS sequence"/>
</dbReference>
<feature type="non-terminal residue" evidence="2">
    <location>
        <position position="1"/>
    </location>
</feature>